<proteinExistence type="predicted"/>
<dbReference type="PROSITE" id="PS51257">
    <property type="entry name" value="PROKAR_LIPOPROTEIN"/>
    <property type="match status" value="1"/>
</dbReference>
<dbReference type="Proteomes" id="UP000521868">
    <property type="component" value="Unassembled WGS sequence"/>
</dbReference>
<protein>
    <recommendedName>
        <fullName evidence="4">Lipoprotein</fullName>
    </recommendedName>
</protein>
<accession>A0A7X6DEZ2</accession>
<feature type="signal peptide" evidence="1">
    <location>
        <begin position="1"/>
        <end position="22"/>
    </location>
</feature>
<gene>
    <name evidence="2" type="ORF">RAMLITH_08990</name>
</gene>
<evidence type="ECO:0000313" key="3">
    <source>
        <dbReference type="Proteomes" id="UP000521868"/>
    </source>
</evidence>
<sequence>MRTVLALILVAAVGGCAVVPPAAWDFDPARPAPAAALAPQQVAPMTQRVAQLETERTAIRNRIAAARDVRQRLALYEQLHRVGRELSPLERQLAGRR</sequence>
<comment type="caution">
    <text evidence="2">The sequence shown here is derived from an EMBL/GenBank/DDBJ whole genome shotgun (WGS) entry which is preliminary data.</text>
</comment>
<reference evidence="2 3" key="1">
    <citation type="journal article" date="2020" name="Nature">
        <title>Bacterial chemolithoautotrophy via manganese oxidation.</title>
        <authorList>
            <person name="Yu H."/>
            <person name="Leadbetter J.R."/>
        </authorList>
    </citation>
    <scope>NUCLEOTIDE SEQUENCE [LARGE SCALE GENOMIC DNA]</scope>
    <source>
        <strain evidence="2 3">RBP-1</strain>
    </source>
</reference>
<evidence type="ECO:0008006" key="4">
    <source>
        <dbReference type="Google" id="ProtNLM"/>
    </source>
</evidence>
<evidence type="ECO:0000256" key="1">
    <source>
        <dbReference type="SAM" id="SignalP"/>
    </source>
</evidence>
<keyword evidence="3" id="KW-1185">Reference proteome</keyword>
<evidence type="ECO:0000313" key="2">
    <source>
        <dbReference type="EMBL" id="NKE65954.1"/>
    </source>
</evidence>
<dbReference type="AlphaFoldDB" id="A0A7X6DEZ2"/>
<keyword evidence="1" id="KW-0732">Signal</keyword>
<feature type="chain" id="PRO_5031314118" description="Lipoprotein" evidence="1">
    <location>
        <begin position="23"/>
        <end position="97"/>
    </location>
</feature>
<dbReference type="RefSeq" id="WP_168107029.1">
    <property type="nucleotide sequence ID" value="NZ_VTOX01000002.1"/>
</dbReference>
<dbReference type="EMBL" id="VTOX01000002">
    <property type="protein sequence ID" value="NKE65954.1"/>
    <property type="molecule type" value="Genomic_DNA"/>
</dbReference>
<organism evidence="2 3">
    <name type="scientific">Ramlibacter lithotrophicus</name>
    <dbReference type="NCBI Taxonomy" id="2606681"/>
    <lineage>
        <taxon>Bacteria</taxon>
        <taxon>Pseudomonadati</taxon>
        <taxon>Pseudomonadota</taxon>
        <taxon>Betaproteobacteria</taxon>
        <taxon>Burkholderiales</taxon>
        <taxon>Comamonadaceae</taxon>
        <taxon>Ramlibacter</taxon>
    </lineage>
</organism>
<name>A0A7X6DEZ2_9BURK</name>